<sequence length="147" mass="16138">MSATIARVGMPLHQGRSNAGPVLVNDVIRRALAELAIKAFCNGFWFRLDQLTATQTARHLVGLAVRVVTFPLIAKAISDSVYVEAREIERHAGIKKPCRPIALAVGRHQENLCLDSDLIEHWAAASADCDHHRKLDRSGDIPIPVMS</sequence>
<evidence type="ECO:0000313" key="1">
    <source>
        <dbReference type="EMBL" id="PHQ31580.1"/>
    </source>
</evidence>
<name>A0A2G1VY76_9BACT</name>
<dbReference type="EMBL" id="NIZW01000045">
    <property type="protein sequence ID" value="PHQ31580.1"/>
    <property type="molecule type" value="Genomic_DNA"/>
</dbReference>
<dbReference type="RefSeq" id="WP_099264297.1">
    <property type="nucleotide sequence ID" value="NZ_NIZW01000045.1"/>
</dbReference>
<gene>
    <name evidence="1" type="ORF">CEE69_30330</name>
</gene>
<protein>
    <submittedName>
        <fullName evidence="1">Uncharacterized protein</fullName>
    </submittedName>
</protein>
<proteinExistence type="predicted"/>
<dbReference type="Proteomes" id="UP000225740">
    <property type="component" value="Unassembled WGS sequence"/>
</dbReference>
<accession>A0A2G1VY76</accession>
<reference evidence="1 2" key="1">
    <citation type="submission" date="2017-06" db="EMBL/GenBank/DDBJ databases">
        <title>Description of Rhodopirellula bahusiensis sp. nov.</title>
        <authorList>
            <person name="Kizina J."/>
            <person name="Harder J."/>
        </authorList>
    </citation>
    <scope>NUCLEOTIDE SEQUENCE [LARGE SCALE GENOMIC DNA]</scope>
    <source>
        <strain evidence="1 2">SWK21</strain>
    </source>
</reference>
<keyword evidence="2" id="KW-1185">Reference proteome</keyword>
<dbReference type="GeneID" id="90612120"/>
<evidence type="ECO:0000313" key="2">
    <source>
        <dbReference type="Proteomes" id="UP000225740"/>
    </source>
</evidence>
<dbReference type="AlphaFoldDB" id="A0A2G1VY76"/>
<comment type="caution">
    <text evidence="1">The sequence shown here is derived from an EMBL/GenBank/DDBJ whole genome shotgun (WGS) entry which is preliminary data.</text>
</comment>
<organism evidence="1 2">
    <name type="scientific">Rhodopirellula bahusiensis</name>
    <dbReference type="NCBI Taxonomy" id="2014065"/>
    <lineage>
        <taxon>Bacteria</taxon>
        <taxon>Pseudomonadati</taxon>
        <taxon>Planctomycetota</taxon>
        <taxon>Planctomycetia</taxon>
        <taxon>Pirellulales</taxon>
        <taxon>Pirellulaceae</taxon>
        <taxon>Rhodopirellula</taxon>
    </lineage>
</organism>